<feature type="compositionally biased region" description="Low complexity" evidence="1">
    <location>
        <begin position="18"/>
        <end position="27"/>
    </location>
</feature>
<reference evidence="5" key="1">
    <citation type="journal article" date="2020" name="PLoS Negl. Trop. Dis.">
        <title>High-quality nuclear genome for Sarcoptes scabiei-A critical resource for a neglected parasite.</title>
        <authorList>
            <person name="Korhonen P.K."/>
            <person name="Gasser R.B."/>
            <person name="Ma G."/>
            <person name="Wang T."/>
            <person name="Stroehlein A.J."/>
            <person name="Young N.D."/>
            <person name="Ang C.S."/>
            <person name="Fernando D.D."/>
            <person name="Lu H.C."/>
            <person name="Taylor S."/>
            <person name="Reynolds S.L."/>
            <person name="Mofiz E."/>
            <person name="Najaraj S.H."/>
            <person name="Gowda H."/>
            <person name="Madugundu A."/>
            <person name="Renuse S."/>
            <person name="Holt D."/>
            <person name="Pandey A."/>
            <person name="Papenfuss A.T."/>
            <person name="Fischer K."/>
        </authorList>
    </citation>
    <scope>NUCLEOTIDE SEQUENCE [LARGE SCALE GENOMIC DNA]</scope>
</reference>
<evidence type="ECO:0000256" key="2">
    <source>
        <dbReference type="SAM" id="Phobius"/>
    </source>
</evidence>
<evidence type="ECO:0000313" key="3">
    <source>
        <dbReference type="EMBL" id="KAF7489752.1"/>
    </source>
</evidence>
<dbReference type="EnsemblMetazoa" id="SSS_5707s_mrna">
    <property type="protein sequence ID" value="KAF7489752.1"/>
    <property type="gene ID" value="SSS_5707"/>
</dbReference>
<name>A0A834R3R9_SARSC</name>
<gene>
    <name evidence="3" type="ORF">SSS_5707</name>
</gene>
<evidence type="ECO:0000313" key="4">
    <source>
        <dbReference type="EnsemblMetazoa" id="KAF7489752.1"/>
    </source>
</evidence>
<accession>A0A834R3R9</accession>
<reference evidence="3" key="2">
    <citation type="submission" date="2020-01" db="EMBL/GenBank/DDBJ databases">
        <authorList>
            <person name="Korhonen P.K.K."/>
            <person name="Guangxu M.G."/>
            <person name="Wang T.W."/>
            <person name="Stroehlein A.J.S."/>
            <person name="Young N.D."/>
            <person name="Ang C.-S.A."/>
            <person name="Fernando D.W.F."/>
            <person name="Lu H.L."/>
            <person name="Taylor S.T."/>
            <person name="Ehtesham M.E.M."/>
            <person name="Najaraj S.H.N."/>
            <person name="Harsha G.H.G."/>
            <person name="Madugundu A.M."/>
            <person name="Renuse S.R."/>
            <person name="Holt D.H."/>
            <person name="Pandey A.P."/>
            <person name="Papenfuss A.P."/>
            <person name="Gasser R.B.G."/>
            <person name="Fischer K.F."/>
        </authorList>
    </citation>
    <scope>NUCLEOTIDE SEQUENCE</scope>
    <source>
        <strain evidence="3">SSS_KF_BRIS2020</strain>
    </source>
</reference>
<proteinExistence type="predicted"/>
<feature type="transmembrane region" description="Helical" evidence="2">
    <location>
        <begin position="37"/>
        <end position="58"/>
    </location>
</feature>
<evidence type="ECO:0000256" key="1">
    <source>
        <dbReference type="SAM" id="MobiDB-lite"/>
    </source>
</evidence>
<reference evidence="4" key="3">
    <citation type="submission" date="2022-06" db="UniProtKB">
        <authorList>
            <consortium name="EnsemblMetazoa"/>
        </authorList>
    </citation>
    <scope>IDENTIFICATION</scope>
</reference>
<keyword evidence="5" id="KW-1185">Reference proteome</keyword>
<sequence>MASNRSYDLVNSGRINSKSHSSSSTSFSHHRNHHQNYCYLFLLILSINFYCCWINVVAESPYECLALKNLIANRLNRFLISFFYKTSNHFNQKSLKLTPSALLIDGRSRRMNEADARNMEQLIRLHHNCLLHDDRIRFRKRLSKVQKDHDDSRINGSGEEKNSEPRRSIEDPIEMVTIQEDNISTIRKSNGQNYPLPQLYTKLLDRSEKNLS</sequence>
<dbReference type="OrthoDB" id="10470512at2759"/>
<keyword evidence="2" id="KW-0472">Membrane</keyword>
<feature type="region of interest" description="Disordered" evidence="1">
    <location>
        <begin position="147"/>
        <end position="172"/>
    </location>
</feature>
<keyword evidence="2" id="KW-1133">Transmembrane helix</keyword>
<keyword evidence="2" id="KW-0812">Transmembrane</keyword>
<dbReference type="EMBL" id="WVUK01000064">
    <property type="protein sequence ID" value="KAF7489752.1"/>
    <property type="molecule type" value="Genomic_DNA"/>
</dbReference>
<feature type="region of interest" description="Disordered" evidence="1">
    <location>
        <begin position="1"/>
        <end position="29"/>
    </location>
</feature>
<organism evidence="3">
    <name type="scientific">Sarcoptes scabiei</name>
    <name type="common">Itch mite</name>
    <name type="synonym">Acarus scabiei</name>
    <dbReference type="NCBI Taxonomy" id="52283"/>
    <lineage>
        <taxon>Eukaryota</taxon>
        <taxon>Metazoa</taxon>
        <taxon>Ecdysozoa</taxon>
        <taxon>Arthropoda</taxon>
        <taxon>Chelicerata</taxon>
        <taxon>Arachnida</taxon>
        <taxon>Acari</taxon>
        <taxon>Acariformes</taxon>
        <taxon>Sarcoptiformes</taxon>
        <taxon>Astigmata</taxon>
        <taxon>Psoroptidia</taxon>
        <taxon>Sarcoptoidea</taxon>
        <taxon>Sarcoptidae</taxon>
        <taxon>Sarcoptinae</taxon>
        <taxon>Sarcoptes</taxon>
    </lineage>
</organism>
<dbReference type="Proteomes" id="UP000070412">
    <property type="component" value="Unassembled WGS sequence"/>
</dbReference>
<feature type="compositionally biased region" description="Basic and acidic residues" evidence="1">
    <location>
        <begin position="147"/>
        <end position="170"/>
    </location>
</feature>
<dbReference type="AlphaFoldDB" id="A0A834R3R9"/>
<protein>
    <submittedName>
        <fullName evidence="3 4">Uncharacterized protein</fullName>
    </submittedName>
</protein>
<evidence type="ECO:0000313" key="5">
    <source>
        <dbReference type="Proteomes" id="UP000070412"/>
    </source>
</evidence>